<evidence type="ECO:0000313" key="1">
    <source>
        <dbReference type="EMBL" id="KAH3689444.1"/>
    </source>
</evidence>
<dbReference type="EMBL" id="JAIWYP010000119">
    <property type="protein sequence ID" value="KAH3689444.1"/>
    <property type="molecule type" value="Genomic_DNA"/>
</dbReference>
<dbReference type="AlphaFoldDB" id="A0A9D3XWZ9"/>
<proteinExistence type="predicted"/>
<accession>A0A9D3XWZ9</accession>
<comment type="caution">
    <text evidence="1">The sequence shown here is derived from an EMBL/GenBank/DDBJ whole genome shotgun (WGS) entry which is preliminary data.</text>
</comment>
<organism evidence="1 2">
    <name type="scientific">Dreissena polymorpha</name>
    <name type="common">Zebra mussel</name>
    <name type="synonym">Mytilus polymorpha</name>
    <dbReference type="NCBI Taxonomy" id="45954"/>
    <lineage>
        <taxon>Eukaryota</taxon>
        <taxon>Metazoa</taxon>
        <taxon>Spiralia</taxon>
        <taxon>Lophotrochozoa</taxon>
        <taxon>Mollusca</taxon>
        <taxon>Bivalvia</taxon>
        <taxon>Autobranchia</taxon>
        <taxon>Heteroconchia</taxon>
        <taxon>Euheterodonta</taxon>
        <taxon>Imparidentia</taxon>
        <taxon>Neoheterodontei</taxon>
        <taxon>Myida</taxon>
        <taxon>Dreissenoidea</taxon>
        <taxon>Dreissenidae</taxon>
        <taxon>Dreissena</taxon>
    </lineage>
</organism>
<dbReference type="Proteomes" id="UP000828390">
    <property type="component" value="Unassembled WGS sequence"/>
</dbReference>
<reference evidence="1" key="2">
    <citation type="submission" date="2020-11" db="EMBL/GenBank/DDBJ databases">
        <authorList>
            <person name="McCartney M.A."/>
            <person name="Auch B."/>
            <person name="Kono T."/>
            <person name="Mallez S."/>
            <person name="Becker A."/>
            <person name="Gohl D.M."/>
            <person name="Silverstein K.A.T."/>
            <person name="Koren S."/>
            <person name="Bechman K.B."/>
            <person name="Herman A."/>
            <person name="Abrahante J.E."/>
            <person name="Garbe J."/>
        </authorList>
    </citation>
    <scope>NUCLEOTIDE SEQUENCE</scope>
    <source>
        <strain evidence="1">Duluth1</strain>
        <tissue evidence="1">Whole animal</tissue>
    </source>
</reference>
<keyword evidence="2" id="KW-1185">Reference proteome</keyword>
<sequence length="136" mass="16114">MNILTKFHEDRKINVASRVLTRFYNSHFYKEKCPAPWQPILDNNVASRVFTTKNAPPFGSHTKLLTKFMKEWTINVASRTYKNKLPRPLGGHFHDDKANILTSKVFTRKFFYCHRPWRPCFSTDRNPIFNSTKHII</sequence>
<gene>
    <name evidence="1" type="ORF">DPMN_191117</name>
</gene>
<protein>
    <submittedName>
        <fullName evidence="1">Uncharacterized protein</fullName>
    </submittedName>
</protein>
<reference evidence="1" key="1">
    <citation type="journal article" date="2019" name="bioRxiv">
        <title>The Genome of the Zebra Mussel, Dreissena polymorpha: A Resource for Invasive Species Research.</title>
        <authorList>
            <person name="McCartney M.A."/>
            <person name="Auch B."/>
            <person name="Kono T."/>
            <person name="Mallez S."/>
            <person name="Zhang Y."/>
            <person name="Obille A."/>
            <person name="Becker A."/>
            <person name="Abrahante J.E."/>
            <person name="Garbe J."/>
            <person name="Badalamenti J.P."/>
            <person name="Herman A."/>
            <person name="Mangelson H."/>
            <person name="Liachko I."/>
            <person name="Sullivan S."/>
            <person name="Sone E.D."/>
            <person name="Koren S."/>
            <person name="Silverstein K.A.T."/>
            <person name="Beckman K.B."/>
            <person name="Gohl D.M."/>
        </authorList>
    </citation>
    <scope>NUCLEOTIDE SEQUENCE</scope>
    <source>
        <strain evidence="1">Duluth1</strain>
        <tissue evidence="1">Whole animal</tissue>
    </source>
</reference>
<name>A0A9D3XWZ9_DREPO</name>
<evidence type="ECO:0000313" key="2">
    <source>
        <dbReference type="Proteomes" id="UP000828390"/>
    </source>
</evidence>